<accession>A0A178F164</accession>
<dbReference type="GO" id="GO:0005524">
    <property type="term" value="F:ATP binding"/>
    <property type="evidence" value="ECO:0007669"/>
    <property type="project" value="InterPro"/>
</dbReference>
<dbReference type="InterPro" id="IPR011009">
    <property type="entry name" value="Kinase-like_dom_sf"/>
</dbReference>
<dbReference type="Gene3D" id="1.10.510.10">
    <property type="entry name" value="Transferase(Phosphotransferase) domain 1"/>
    <property type="match status" value="2"/>
</dbReference>
<proteinExistence type="predicted"/>
<dbReference type="EMBL" id="LHPM01000013">
    <property type="protein sequence ID" value="OAL66170.1"/>
    <property type="molecule type" value="Genomic_DNA"/>
</dbReference>
<dbReference type="SMART" id="SM00220">
    <property type="entry name" value="S_TKc"/>
    <property type="match status" value="1"/>
</dbReference>
<keyword evidence="4" id="KW-0418">Kinase</keyword>
<dbReference type="VEuPathDB" id="FungiDB:TERG_01706"/>
<comment type="caution">
    <text evidence="4">The sequence shown here is derived from an EMBL/GenBank/DDBJ whole genome shotgun (WGS) entry which is preliminary data.</text>
</comment>
<gene>
    <name evidence="4" type="ORF">A7C99_3276</name>
</gene>
<dbReference type="GO" id="GO:0010506">
    <property type="term" value="P:regulation of autophagy"/>
    <property type="evidence" value="ECO:0007669"/>
    <property type="project" value="InterPro"/>
</dbReference>
<dbReference type="GO" id="GO:0004674">
    <property type="term" value="F:protein serine/threonine kinase activity"/>
    <property type="evidence" value="ECO:0007669"/>
    <property type="project" value="InterPro"/>
</dbReference>
<sequence length="287" mass="33272">MTTINPQVADGIHNPESLSGTLCQVFKAEIKPKMHRNTRHLAKVPRVILKFRKKVEDDCLLDRERQNLLRFRSPYIRALVDVPAEKHNGTPFLVLEHMDVSLSDMWKCQQEPPFRTMIVSLLHALNMIHTRNYVHTDIEPRNILLSKVGTPDMEVKLADFENVYKSPNDFPIQPLAFVRIRFHALLLDLRSPDIDEFRRKIMYLTKMKRLFGLNNPWPDAFLKSDCADDLGLVDSLVAQTKTPSLECFLASRNGSEVEIDFATRMLQIDPTKRWTAEQLLSHRWVTS</sequence>
<evidence type="ECO:0000259" key="3">
    <source>
        <dbReference type="PROSITE" id="PS50011"/>
    </source>
</evidence>
<protein>
    <recommendedName>
        <fullName evidence="2">Autophagy-related protein 1</fullName>
    </recommendedName>
</protein>
<evidence type="ECO:0000256" key="2">
    <source>
        <dbReference type="ARBA" id="ARBA00030237"/>
    </source>
</evidence>
<dbReference type="Pfam" id="PF00069">
    <property type="entry name" value="Pkinase"/>
    <property type="match status" value="1"/>
</dbReference>
<dbReference type="InterPro" id="IPR045269">
    <property type="entry name" value="Atg1-like"/>
</dbReference>
<dbReference type="PANTHER" id="PTHR24348">
    <property type="entry name" value="SERINE/THREONINE-PROTEIN KINASE UNC-51-RELATED"/>
    <property type="match status" value="1"/>
</dbReference>
<evidence type="ECO:0000313" key="5">
    <source>
        <dbReference type="Proteomes" id="UP000243015"/>
    </source>
</evidence>
<dbReference type="SUPFAM" id="SSF56112">
    <property type="entry name" value="Protein kinase-like (PK-like)"/>
    <property type="match status" value="1"/>
</dbReference>
<dbReference type="Proteomes" id="UP000243015">
    <property type="component" value="Unassembled WGS sequence"/>
</dbReference>
<organism evidence="4 5">
    <name type="scientific">Trichophyton rubrum</name>
    <name type="common">Athlete's foot fungus</name>
    <name type="synonym">Epidermophyton rubrum</name>
    <dbReference type="NCBI Taxonomy" id="5551"/>
    <lineage>
        <taxon>Eukaryota</taxon>
        <taxon>Fungi</taxon>
        <taxon>Dikarya</taxon>
        <taxon>Ascomycota</taxon>
        <taxon>Pezizomycotina</taxon>
        <taxon>Eurotiomycetes</taxon>
        <taxon>Eurotiomycetidae</taxon>
        <taxon>Onygenales</taxon>
        <taxon>Arthrodermataceae</taxon>
        <taxon>Trichophyton</taxon>
    </lineage>
</organism>
<dbReference type="PROSITE" id="PS50011">
    <property type="entry name" value="PROTEIN_KINASE_DOM"/>
    <property type="match status" value="1"/>
</dbReference>
<keyword evidence="4" id="KW-0808">Transferase</keyword>
<dbReference type="GO" id="GO:0034045">
    <property type="term" value="C:phagophore assembly site membrane"/>
    <property type="evidence" value="ECO:0007669"/>
    <property type="project" value="UniProtKB-SubCell"/>
</dbReference>
<feature type="domain" description="Protein kinase" evidence="3">
    <location>
        <begin position="11"/>
        <end position="285"/>
    </location>
</feature>
<reference evidence="4 5" key="1">
    <citation type="submission" date="2016-05" db="EMBL/GenBank/DDBJ databases">
        <title>Genome sequencing of Trichophyton rubrum CMCC(F)T1i isolated from hair.</title>
        <authorList>
            <person name="Zhan P."/>
            <person name="Tao Y."/>
            <person name="Liu W."/>
        </authorList>
    </citation>
    <scope>NUCLEOTIDE SEQUENCE [LARGE SCALE GENOMIC DNA]</scope>
    <source>
        <strain evidence="5">CMCC(F)T1i</strain>
    </source>
</reference>
<evidence type="ECO:0000256" key="1">
    <source>
        <dbReference type="ARBA" id="ARBA00004623"/>
    </source>
</evidence>
<name>A0A178F164_TRIRU</name>
<comment type="subcellular location">
    <subcellularLocation>
        <location evidence="1">Preautophagosomal structure membrane</location>
        <topology evidence="1">Peripheral membrane protein</topology>
    </subcellularLocation>
</comment>
<evidence type="ECO:0000313" key="4">
    <source>
        <dbReference type="EMBL" id="OAL66170.1"/>
    </source>
</evidence>
<dbReference type="InterPro" id="IPR000719">
    <property type="entry name" value="Prot_kinase_dom"/>
</dbReference>
<dbReference type="AlphaFoldDB" id="A0A178F164"/>